<evidence type="ECO:0000259" key="2">
    <source>
        <dbReference type="Pfam" id="PF01458"/>
    </source>
</evidence>
<dbReference type="InterPro" id="IPR000825">
    <property type="entry name" value="SUF_FeS_clus_asmbl_SufBD_core"/>
</dbReference>
<evidence type="ECO:0000259" key="3">
    <source>
        <dbReference type="Pfam" id="PF19295"/>
    </source>
</evidence>
<proteinExistence type="inferred from homology"/>
<dbReference type="PANTHER" id="PTHR43575:SF1">
    <property type="entry name" value="PROTEIN ABCI7, CHLOROPLASTIC"/>
    <property type="match status" value="1"/>
</dbReference>
<evidence type="ECO:0000313" key="4">
    <source>
        <dbReference type="EMBL" id="PWV58899.1"/>
    </source>
</evidence>
<reference evidence="4 5" key="1">
    <citation type="submission" date="2018-05" db="EMBL/GenBank/DDBJ databases">
        <title>Genomic Encyclopedia of Type Strains, Phase IV (KMG-IV): sequencing the most valuable type-strain genomes for metagenomic binning, comparative biology and taxonomic classification.</title>
        <authorList>
            <person name="Goeker M."/>
        </authorList>
    </citation>
    <scope>NUCLEOTIDE SEQUENCE [LARGE SCALE GENOMIC DNA]</scope>
    <source>
        <strain evidence="4 5">DSM 23606</strain>
    </source>
</reference>
<organism evidence="4 5">
    <name type="scientific">Plasticicumulans acidivorans</name>
    <dbReference type="NCBI Taxonomy" id="886464"/>
    <lineage>
        <taxon>Bacteria</taxon>
        <taxon>Pseudomonadati</taxon>
        <taxon>Pseudomonadota</taxon>
        <taxon>Gammaproteobacteria</taxon>
        <taxon>Candidatus Competibacteraceae</taxon>
        <taxon>Plasticicumulans</taxon>
    </lineage>
</organism>
<comment type="caution">
    <text evidence="4">The sequence shown here is derived from an EMBL/GenBank/DDBJ whole genome shotgun (WGS) entry which is preliminary data.</text>
</comment>
<dbReference type="GO" id="GO:0016226">
    <property type="term" value="P:iron-sulfur cluster assembly"/>
    <property type="evidence" value="ECO:0007669"/>
    <property type="project" value="InterPro"/>
</dbReference>
<feature type="domain" description="SUF system FeS cluster assembly SufBD N-terminal" evidence="3">
    <location>
        <begin position="38"/>
        <end position="176"/>
    </location>
</feature>
<dbReference type="SUPFAM" id="SSF101960">
    <property type="entry name" value="Stabilizer of iron transporter SufD"/>
    <property type="match status" value="1"/>
</dbReference>
<dbReference type="Pfam" id="PF01458">
    <property type="entry name" value="SUFBD_core"/>
    <property type="match status" value="1"/>
</dbReference>
<feature type="domain" description="SUF system FeS cluster assembly SufBD core" evidence="2">
    <location>
        <begin position="180"/>
        <end position="408"/>
    </location>
</feature>
<dbReference type="InterPro" id="IPR055346">
    <property type="entry name" value="Fe-S_cluster_assembly_SufBD"/>
</dbReference>
<protein>
    <submittedName>
        <fullName evidence="4">Iron-regulated ABC transporter permease protein SufD</fullName>
    </submittedName>
</protein>
<dbReference type="EMBL" id="QGTJ01000013">
    <property type="protein sequence ID" value="PWV58899.1"/>
    <property type="molecule type" value="Genomic_DNA"/>
</dbReference>
<name>A0A317MQJ4_9GAMM</name>
<dbReference type="PANTHER" id="PTHR43575">
    <property type="entry name" value="PROTEIN ABCI7, CHLOROPLASTIC"/>
    <property type="match status" value="1"/>
</dbReference>
<accession>A0A317MQJ4</accession>
<dbReference type="InterPro" id="IPR037284">
    <property type="entry name" value="SUF_FeS_clus_asmbl_SufBD_sf"/>
</dbReference>
<dbReference type="NCBIfam" id="TIGR01981">
    <property type="entry name" value="sufD"/>
    <property type="match status" value="1"/>
</dbReference>
<evidence type="ECO:0000313" key="5">
    <source>
        <dbReference type="Proteomes" id="UP000246569"/>
    </source>
</evidence>
<evidence type="ECO:0000256" key="1">
    <source>
        <dbReference type="ARBA" id="ARBA00043967"/>
    </source>
</evidence>
<dbReference type="InterPro" id="IPR045595">
    <property type="entry name" value="SufBD_N"/>
</dbReference>
<sequence length="435" mass="46561">MSDDAKRAAAPDALGCATDWLGRAEALAAALPAPLRFDELRAGARGELLQRGLPNRRQEVWRTVDLNGFRAQEFAAAAAPRPVDAALLDGLDGALRLVLVDGHYVPSLSRRTALPAGVTVAPLAEVAAERPQLLAALGDVPAWNAEPFSALNTANFTDGVVVHVAAGVQLDETIEIALLSSEDTAAHPRLLVVLEAGANARVTELQRGRGRYFSNPVTEIRLGEGAQYRHFVLQDESRSAWQFASVHAELAAGAQASLHRCMLGGLIGRVDLTLTLAGAGANATLEGLALAADGQLLDSHLTVRHAVAHGESRQTFRGVLKGKSRHVFDGLIRVEQDAQKTDAQQQCRNLLLARMAQAQAMPRLEIFADDVKCAHGATVGELDETALFYLRSRGIGEAEAKALLVRAFAGEFLDGLDDAGWRERLEARIDAWLEA</sequence>
<dbReference type="Proteomes" id="UP000246569">
    <property type="component" value="Unassembled WGS sequence"/>
</dbReference>
<dbReference type="RefSeq" id="WP_170123682.1">
    <property type="nucleotide sequence ID" value="NZ_QGTJ01000013.1"/>
</dbReference>
<dbReference type="InterPro" id="IPR011542">
    <property type="entry name" value="SUF_FeS_clus_asmbl_SufD"/>
</dbReference>
<dbReference type="AlphaFoldDB" id="A0A317MQJ4"/>
<dbReference type="Pfam" id="PF19295">
    <property type="entry name" value="SufBD_N"/>
    <property type="match status" value="1"/>
</dbReference>
<gene>
    <name evidence="4" type="ORF">C7443_11380</name>
</gene>
<comment type="similarity">
    <text evidence="1">Belongs to the iron-sulfur cluster assembly SufBD family.</text>
</comment>
<keyword evidence="5" id="KW-1185">Reference proteome</keyword>